<protein>
    <recommendedName>
        <fullName evidence="6">DNA-binding response regulator</fullName>
    </recommendedName>
</protein>
<dbReference type="Pfam" id="PF00072">
    <property type="entry name" value="Response_reg"/>
    <property type="match status" value="1"/>
</dbReference>
<proteinExistence type="predicted"/>
<dbReference type="PANTHER" id="PTHR37299:SF1">
    <property type="entry name" value="STAGE 0 SPORULATION PROTEIN A HOMOLOG"/>
    <property type="match status" value="1"/>
</dbReference>
<reference evidence="4 5" key="1">
    <citation type="submission" date="2016-08" db="EMBL/GenBank/DDBJ databases">
        <title>Draft genome of Fabibacter sp. strain SK-8.</title>
        <authorList>
            <person name="Wong S.-K."/>
            <person name="Hamasaki K."/>
            <person name="Yoshizawa S."/>
        </authorList>
    </citation>
    <scope>NUCLEOTIDE SEQUENCE [LARGE SCALE GENOMIC DNA]</scope>
    <source>
        <strain evidence="4 5">SK-8</strain>
    </source>
</reference>
<feature type="modified residue" description="4-aspartylphosphate" evidence="1">
    <location>
        <position position="55"/>
    </location>
</feature>
<dbReference type="GO" id="GO:0003677">
    <property type="term" value="F:DNA binding"/>
    <property type="evidence" value="ECO:0007669"/>
    <property type="project" value="InterPro"/>
</dbReference>
<comment type="caution">
    <text evidence="4">The sequence shown here is derived from an EMBL/GenBank/DDBJ whole genome shotgun (WGS) entry which is preliminary data.</text>
</comment>
<name>A0A1E5T738_9BACT</name>
<organism evidence="4 5">
    <name type="scientific">Roseivirga misakiensis</name>
    <dbReference type="NCBI Taxonomy" id="1563681"/>
    <lineage>
        <taxon>Bacteria</taxon>
        <taxon>Pseudomonadati</taxon>
        <taxon>Bacteroidota</taxon>
        <taxon>Cytophagia</taxon>
        <taxon>Cytophagales</taxon>
        <taxon>Roseivirgaceae</taxon>
        <taxon>Roseivirga</taxon>
    </lineage>
</organism>
<dbReference type="InterPro" id="IPR046947">
    <property type="entry name" value="LytR-like"/>
</dbReference>
<dbReference type="PROSITE" id="PS50930">
    <property type="entry name" value="HTH_LYTTR"/>
    <property type="match status" value="1"/>
</dbReference>
<evidence type="ECO:0008006" key="6">
    <source>
        <dbReference type="Google" id="ProtNLM"/>
    </source>
</evidence>
<dbReference type="InterPro" id="IPR007492">
    <property type="entry name" value="LytTR_DNA-bd_dom"/>
</dbReference>
<dbReference type="SUPFAM" id="SSF52172">
    <property type="entry name" value="CheY-like"/>
    <property type="match status" value="1"/>
</dbReference>
<dbReference type="InterPro" id="IPR011006">
    <property type="entry name" value="CheY-like_superfamily"/>
</dbReference>
<evidence type="ECO:0000259" key="3">
    <source>
        <dbReference type="PROSITE" id="PS50930"/>
    </source>
</evidence>
<dbReference type="InterPro" id="IPR001789">
    <property type="entry name" value="Sig_transdc_resp-reg_receiver"/>
</dbReference>
<sequence>MIKALIIDDEESGEQLLSKLIKLKHPEISLVPSAFDLDEAIHRIDVEKPDLIFLDIRLGKSTGFDVLEKTVFQDYHVIFVTAYSQYALKAIKSAAVDYLLKPVDMEDLNHAIERFRHRANFTSSGQLNQIKEAFEEAITVKKLVIPTKEGFEFIDHSEIKYVLADENYARIFIDGNQSIFSSKNLGYFEKQLPDTRFSRIHKSHLVNLNCIVNYEHGNGGFVKMIDGKRLEVSRRKKKNLLEQLTASIP</sequence>
<dbReference type="Pfam" id="PF04397">
    <property type="entry name" value="LytTR"/>
    <property type="match status" value="1"/>
</dbReference>
<evidence type="ECO:0000313" key="4">
    <source>
        <dbReference type="EMBL" id="OEK07183.1"/>
    </source>
</evidence>
<feature type="domain" description="Response regulatory" evidence="2">
    <location>
        <begin position="3"/>
        <end position="116"/>
    </location>
</feature>
<keyword evidence="5" id="KW-1185">Reference proteome</keyword>
<evidence type="ECO:0000313" key="5">
    <source>
        <dbReference type="Proteomes" id="UP000095552"/>
    </source>
</evidence>
<dbReference type="PANTHER" id="PTHR37299">
    <property type="entry name" value="TRANSCRIPTIONAL REGULATOR-RELATED"/>
    <property type="match status" value="1"/>
</dbReference>
<feature type="domain" description="HTH LytTR-type" evidence="3">
    <location>
        <begin position="143"/>
        <end position="246"/>
    </location>
</feature>
<dbReference type="Proteomes" id="UP000095552">
    <property type="component" value="Unassembled WGS sequence"/>
</dbReference>
<dbReference type="OrthoDB" id="1646880at2"/>
<dbReference type="Gene3D" id="3.40.50.2300">
    <property type="match status" value="1"/>
</dbReference>
<dbReference type="SMART" id="SM00448">
    <property type="entry name" value="REC"/>
    <property type="match status" value="1"/>
</dbReference>
<evidence type="ECO:0000256" key="1">
    <source>
        <dbReference type="PROSITE-ProRule" id="PRU00169"/>
    </source>
</evidence>
<dbReference type="RefSeq" id="WP_069834495.1">
    <property type="nucleotide sequence ID" value="NZ_MDGQ01000003.1"/>
</dbReference>
<dbReference type="Gene3D" id="2.40.50.1020">
    <property type="entry name" value="LytTr DNA-binding domain"/>
    <property type="match status" value="1"/>
</dbReference>
<dbReference type="GO" id="GO:0000156">
    <property type="term" value="F:phosphorelay response regulator activity"/>
    <property type="evidence" value="ECO:0007669"/>
    <property type="project" value="InterPro"/>
</dbReference>
<keyword evidence="1" id="KW-0597">Phosphoprotein</keyword>
<dbReference type="AlphaFoldDB" id="A0A1E5T738"/>
<evidence type="ECO:0000259" key="2">
    <source>
        <dbReference type="PROSITE" id="PS50110"/>
    </source>
</evidence>
<dbReference type="STRING" id="1563681.BFP71_05895"/>
<dbReference type="PROSITE" id="PS50110">
    <property type="entry name" value="RESPONSE_REGULATORY"/>
    <property type="match status" value="1"/>
</dbReference>
<gene>
    <name evidence="4" type="ORF">BFP71_05895</name>
</gene>
<dbReference type="EMBL" id="MDGQ01000003">
    <property type="protein sequence ID" value="OEK07183.1"/>
    <property type="molecule type" value="Genomic_DNA"/>
</dbReference>
<dbReference type="SMART" id="SM00850">
    <property type="entry name" value="LytTR"/>
    <property type="match status" value="1"/>
</dbReference>
<accession>A0A1E5T738</accession>